<sequence length="359" mass="41547">MKKQPNQIPEEFTRPPVSIIGKGIKPTLFRFLIVSAIGFFVILLVYFLYGESPEPLAPPFIISVIAFNLISEGNIIINRVLDRKSPWFFKIALRTRQQLGWSILWTLFIGIIAFSSLPDNVYQQQHFFMSALLVFIFGLIFVLLFNSTLFLKSFFLNWKKSVLEAEALKQAKLLSDYKVLQNQLNPHFLFNSFSTLISEIHYNPETAIEFAQKLADVYRYLLQKKNDLTVPVREELEFLKDFIFLHEQRMGNSLKVLIHIPEAFLDHHLPPMSLQLLIENAIKHNQASEKHPLTIQIGIKDQQNLTVCNNLQPKTNIHGTGTGLENISKRYEMLTGDPVKIRKTETSFCVEFPLLYQYE</sequence>
<evidence type="ECO:0000256" key="1">
    <source>
        <dbReference type="SAM" id="Phobius"/>
    </source>
</evidence>
<feature type="transmembrane region" description="Helical" evidence="1">
    <location>
        <begin position="127"/>
        <end position="151"/>
    </location>
</feature>
<keyword evidence="4" id="KW-1185">Reference proteome</keyword>
<dbReference type="PANTHER" id="PTHR34220:SF7">
    <property type="entry name" value="SENSOR HISTIDINE KINASE YPDA"/>
    <property type="match status" value="1"/>
</dbReference>
<dbReference type="InterPro" id="IPR050640">
    <property type="entry name" value="Bact_2-comp_sensor_kinase"/>
</dbReference>
<dbReference type="EMBL" id="QPIZ01000011">
    <property type="protein sequence ID" value="RCW34518.1"/>
    <property type="molecule type" value="Genomic_DNA"/>
</dbReference>
<dbReference type="InterPro" id="IPR010559">
    <property type="entry name" value="Sig_transdc_His_kin_internal"/>
</dbReference>
<feature type="transmembrane region" description="Helical" evidence="1">
    <location>
        <begin position="56"/>
        <end position="77"/>
    </location>
</feature>
<dbReference type="Proteomes" id="UP000252733">
    <property type="component" value="Unassembled WGS sequence"/>
</dbReference>
<organism evidence="3 4">
    <name type="scientific">Marinilabilia salmonicolor</name>
    <dbReference type="NCBI Taxonomy" id="989"/>
    <lineage>
        <taxon>Bacteria</taxon>
        <taxon>Pseudomonadati</taxon>
        <taxon>Bacteroidota</taxon>
        <taxon>Bacteroidia</taxon>
        <taxon>Marinilabiliales</taxon>
        <taxon>Marinilabiliaceae</taxon>
        <taxon>Marinilabilia</taxon>
    </lineage>
</organism>
<dbReference type="SUPFAM" id="SSF55874">
    <property type="entry name" value="ATPase domain of HSP90 chaperone/DNA topoisomerase II/histidine kinase"/>
    <property type="match status" value="1"/>
</dbReference>
<evidence type="ECO:0000313" key="4">
    <source>
        <dbReference type="Proteomes" id="UP000252733"/>
    </source>
</evidence>
<proteinExistence type="predicted"/>
<keyword evidence="3" id="KW-0418">Kinase</keyword>
<keyword evidence="3" id="KW-0808">Transferase</keyword>
<dbReference type="PANTHER" id="PTHR34220">
    <property type="entry name" value="SENSOR HISTIDINE KINASE YPDA"/>
    <property type="match status" value="1"/>
</dbReference>
<evidence type="ECO:0000259" key="2">
    <source>
        <dbReference type="Pfam" id="PF06580"/>
    </source>
</evidence>
<dbReference type="RefSeq" id="WP_114437022.1">
    <property type="nucleotide sequence ID" value="NZ_QPIZ01000011.1"/>
</dbReference>
<reference evidence="3 4" key="1">
    <citation type="submission" date="2018-07" db="EMBL/GenBank/DDBJ databases">
        <title>Freshwater and sediment microbial communities from various areas in North America, analyzing microbe dynamics in response to fracking.</title>
        <authorList>
            <person name="Lamendella R."/>
        </authorList>
    </citation>
    <scope>NUCLEOTIDE SEQUENCE [LARGE SCALE GENOMIC DNA]</scope>
    <source>
        <strain evidence="3 4">160A</strain>
    </source>
</reference>
<keyword evidence="1" id="KW-1133">Transmembrane helix</keyword>
<keyword evidence="1" id="KW-0472">Membrane</keyword>
<dbReference type="GO" id="GO:0016020">
    <property type="term" value="C:membrane"/>
    <property type="evidence" value="ECO:0007669"/>
    <property type="project" value="InterPro"/>
</dbReference>
<feature type="transmembrane region" description="Helical" evidence="1">
    <location>
        <begin position="98"/>
        <end position="115"/>
    </location>
</feature>
<accession>A0A368V097</accession>
<feature type="transmembrane region" description="Helical" evidence="1">
    <location>
        <begin position="28"/>
        <end position="50"/>
    </location>
</feature>
<comment type="caution">
    <text evidence="3">The sequence shown here is derived from an EMBL/GenBank/DDBJ whole genome shotgun (WGS) entry which is preliminary data.</text>
</comment>
<feature type="domain" description="Signal transduction histidine kinase internal region" evidence="2">
    <location>
        <begin position="177"/>
        <end position="254"/>
    </location>
</feature>
<keyword evidence="1" id="KW-0812">Transmembrane</keyword>
<gene>
    <name evidence="3" type="ORF">DFO77_11119</name>
</gene>
<evidence type="ECO:0000313" key="3">
    <source>
        <dbReference type="EMBL" id="RCW34518.1"/>
    </source>
</evidence>
<dbReference type="InterPro" id="IPR036890">
    <property type="entry name" value="HATPase_C_sf"/>
</dbReference>
<dbReference type="GO" id="GO:0000155">
    <property type="term" value="F:phosphorelay sensor kinase activity"/>
    <property type="evidence" value="ECO:0007669"/>
    <property type="project" value="InterPro"/>
</dbReference>
<dbReference type="AlphaFoldDB" id="A0A368V097"/>
<dbReference type="Gene3D" id="3.30.565.10">
    <property type="entry name" value="Histidine kinase-like ATPase, C-terminal domain"/>
    <property type="match status" value="1"/>
</dbReference>
<protein>
    <submittedName>
        <fullName evidence="3">Histidine kinase</fullName>
    </submittedName>
</protein>
<dbReference type="Pfam" id="PF06580">
    <property type="entry name" value="His_kinase"/>
    <property type="match status" value="1"/>
</dbReference>
<name>A0A368V097_9BACT</name>